<evidence type="ECO:0000313" key="3">
    <source>
        <dbReference type="Proteomes" id="UP001142610"/>
    </source>
</evidence>
<organism evidence="2 3">
    <name type="scientific">Parvularcula maris</name>
    <dbReference type="NCBI Taxonomy" id="2965077"/>
    <lineage>
        <taxon>Bacteria</taxon>
        <taxon>Pseudomonadati</taxon>
        <taxon>Pseudomonadota</taxon>
        <taxon>Alphaproteobacteria</taxon>
        <taxon>Parvularculales</taxon>
        <taxon>Parvularculaceae</taxon>
        <taxon>Parvularcula</taxon>
    </lineage>
</organism>
<name>A0A9X2RLC3_9PROT</name>
<keyword evidence="2" id="KW-0378">Hydrolase</keyword>
<dbReference type="AlphaFoldDB" id="A0A9X2RLC3"/>
<sequence>MRLLLTALLLAACAENPAPEPPREPTGEEIARARAFLAEGQSALPGGWTFRTIPFGEDGFLRLGSASPESPRGSVLFVPGYTSSPELASDFLARWYALGFEVASVDLPGQGGSVRRQDDYQKTYTGDFSVFGAAVGTAVEAFDRARMSSGPLILAGDSFGGHSLLRAAADGDAEEADALFPIVPAVLPTTGKVPLGLAEFATGLAVRFGQGAEYMADNGPWVPDRFDPATFEPVCGDREDRAFKNDALMTLDPALRVGGVSNEWAYGMVRSGRDLLRSEALGQDARPIRMVLAGKEVVVRNDAAEKLCARAGENCEVTVVEEATHCVYLEEDEVQEEVHQALLRLYEELVR</sequence>
<dbReference type="InterPro" id="IPR029058">
    <property type="entry name" value="AB_hydrolase_fold"/>
</dbReference>
<keyword evidence="3" id="KW-1185">Reference proteome</keyword>
<comment type="caution">
    <text evidence="2">The sequence shown here is derived from an EMBL/GenBank/DDBJ whole genome shotgun (WGS) entry which is preliminary data.</text>
</comment>
<accession>A0A9X2RLC3</accession>
<dbReference type="SUPFAM" id="SSF53474">
    <property type="entry name" value="alpha/beta-Hydrolases"/>
    <property type="match status" value="1"/>
</dbReference>
<dbReference type="RefSeq" id="WP_256620328.1">
    <property type="nucleotide sequence ID" value="NZ_JANIBC010000018.1"/>
</dbReference>
<dbReference type="Proteomes" id="UP001142610">
    <property type="component" value="Unassembled WGS sequence"/>
</dbReference>
<dbReference type="EMBL" id="JANIBC010000018">
    <property type="protein sequence ID" value="MCQ8186407.1"/>
    <property type="molecule type" value="Genomic_DNA"/>
</dbReference>
<dbReference type="Gene3D" id="3.40.50.1820">
    <property type="entry name" value="alpha/beta hydrolase"/>
    <property type="match status" value="1"/>
</dbReference>
<dbReference type="InterPro" id="IPR022742">
    <property type="entry name" value="Hydrolase_4"/>
</dbReference>
<evidence type="ECO:0000313" key="2">
    <source>
        <dbReference type="EMBL" id="MCQ8186407.1"/>
    </source>
</evidence>
<proteinExistence type="predicted"/>
<dbReference type="Pfam" id="PF12146">
    <property type="entry name" value="Hydrolase_4"/>
    <property type="match status" value="1"/>
</dbReference>
<dbReference type="GO" id="GO:0016787">
    <property type="term" value="F:hydrolase activity"/>
    <property type="evidence" value="ECO:0007669"/>
    <property type="project" value="UniProtKB-KW"/>
</dbReference>
<evidence type="ECO:0000259" key="1">
    <source>
        <dbReference type="Pfam" id="PF12146"/>
    </source>
</evidence>
<gene>
    <name evidence="2" type="ORF">NOG11_13560</name>
</gene>
<feature type="domain" description="Serine aminopeptidase S33" evidence="1">
    <location>
        <begin position="70"/>
        <end position="332"/>
    </location>
</feature>
<protein>
    <submittedName>
        <fullName evidence="2">Alpha/beta fold hydrolase</fullName>
    </submittedName>
</protein>
<reference evidence="2" key="1">
    <citation type="submission" date="2022-07" db="EMBL/GenBank/DDBJ databases">
        <title>Parvularcula maris sp. nov., an algicidal bacterium isolated from seawater.</title>
        <authorList>
            <person name="Li F."/>
        </authorList>
    </citation>
    <scope>NUCLEOTIDE SEQUENCE</scope>
    <source>
        <strain evidence="2">BGMRC 0090</strain>
    </source>
</reference>